<accession>A0ABM5QB10</accession>
<evidence type="ECO:0000256" key="1">
    <source>
        <dbReference type="ARBA" id="ARBA00004442"/>
    </source>
</evidence>
<dbReference type="Gene3D" id="1.25.40.390">
    <property type="match status" value="1"/>
</dbReference>
<dbReference type="SUPFAM" id="SSF48452">
    <property type="entry name" value="TPR-like"/>
    <property type="match status" value="1"/>
</dbReference>
<evidence type="ECO:0000313" key="7">
    <source>
        <dbReference type="EMBL" id="AHW60602.1"/>
    </source>
</evidence>
<comment type="subcellular location">
    <subcellularLocation>
        <location evidence="1">Cell outer membrane</location>
    </subcellularLocation>
</comment>
<dbReference type="EMBL" id="CP007451">
    <property type="protein sequence ID" value="AHW60602.1"/>
    <property type="molecule type" value="Genomic_DNA"/>
</dbReference>
<name>A0ABM5QB10_9BACT</name>
<dbReference type="Pfam" id="PF07980">
    <property type="entry name" value="SusD_RagB"/>
    <property type="match status" value="1"/>
</dbReference>
<gene>
    <name evidence="7" type="ORF">FH5T_15755</name>
</gene>
<keyword evidence="5" id="KW-0998">Cell outer membrane</keyword>
<sequence length="517" mass="59166">MKKIIIMCLVLTGLTSCDEFLEINPRTQVSTEEFYKTEDGVMKGLYAVMKEVQNRLMEVHGYSTLLSDEAETGGGVGEGVYKFKWDNFTYTPTTCFSNEWYTGTGWWNEWDMGLYVGVVAANVLIDEMSRSGLSEDFIRPIDAETRFYRALFYAYLYMGYKEIPLLTGQITSVNDLYSFGNAPREEVYEFIMSDLSNDIIQYLPERVATQKGRICRDAAKVLRTKIILFQRDETKYAQALEDMSGIASNPFYALDTDYKHLWHKDGEWGSESIFEIGMAGENSGMNNKVATVGGRDIVDPRSAEEGGLMSGYGQLTMTWKIYDMFASGDSRRDGTVIVYADEAADAFAQTGQNTFSVSSNQEGVDLERGLLGNYKYHPRKEAYTTGGDQVGSQNMSFRFYRFSDVLLLGAELKVRINGNADQEAQGWFDMVRDRAFKDQDHRIELNQGKETNLDIIFQERYYEFAFEMQRWFDILRFDKGDEVLGSKGWTEKHRYFPIDQNEIDQSKGVLTQDPAWL</sequence>
<feature type="domain" description="RagB/SusD" evidence="6">
    <location>
        <begin position="271"/>
        <end position="485"/>
    </location>
</feature>
<evidence type="ECO:0000256" key="4">
    <source>
        <dbReference type="ARBA" id="ARBA00023136"/>
    </source>
</evidence>
<keyword evidence="3" id="KW-0732">Signal</keyword>
<evidence type="ECO:0000256" key="5">
    <source>
        <dbReference type="ARBA" id="ARBA00023237"/>
    </source>
</evidence>
<keyword evidence="4" id="KW-0472">Membrane</keyword>
<evidence type="ECO:0000256" key="3">
    <source>
        <dbReference type="ARBA" id="ARBA00022729"/>
    </source>
</evidence>
<keyword evidence="8" id="KW-1185">Reference proteome</keyword>
<reference evidence="7 8" key="1">
    <citation type="submission" date="2014-03" db="EMBL/GenBank/DDBJ databases">
        <title>Complete genome sequence of a deeply braunched marine Bacteroidia bacterium Draconibacterium orientale type strain FH5T.</title>
        <authorList>
            <person name="Li X."/>
            <person name="Wang X."/>
            <person name="Xie Z."/>
            <person name="Du Z."/>
            <person name="Chen G."/>
        </authorList>
    </citation>
    <scope>NUCLEOTIDE SEQUENCE [LARGE SCALE GENOMIC DNA]</scope>
    <source>
        <strain evidence="7 8">FH5</strain>
    </source>
</reference>
<dbReference type="RefSeq" id="WP_038560457.1">
    <property type="nucleotide sequence ID" value="NZ_FOHT01000005.1"/>
</dbReference>
<dbReference type="Proteomes" id="UP000023772">
    <property type="component" value="Chromosome"/>
</dbReference>
<evidence type="ECO:0000313" key="8">
    <source>
        <dbReference type="Proteomes" id="UP000023772"/>
    </source>
</evidence>
<dbReference type="InterPro" id="IPR012944">
    <property type="entry name" value="SusD_RagB_dom"/>
</dbReference>
<comment type="similarity">
    <text evidence="2">Belongs to the SusD family.</text>
</comment>
<evidence type="ECO:0000259" key="6">
    <source>
        <dbReference type="Pfam" id="PF07980"/>
    </source>
</evidence>
<evidence type="ECO:0000256" key="2">
    <source>
        <dbReference type="ARBA" id="ARBA00006275"/>
    </source>
</evidence>
<dbReference type="InterPro" id="IPR011990">
    <property type="entry name" value="TPR-like_helical_dom_sf"/>
</dbReference>
<proteinExistence type="inferred from homology"/>
<protein>
    <recommendedName>
        <fullName evidence="6">RagB/SusD domain-containing protein</fullName>
    </recommendedName>
</protein>
<dbReference type="PROSITE" id="PS51257">
    <property type="entry name" value="PROKAR_LIPOPROTEIN"/>
    <property type="match status" value="1"/>
</dbReference>
<organism evidence="7 8">
    <name type="scientific">Draconibacterium orientale</name>
    <dbReference type="NCBI Taxonomy" id="1168034"/>
    <lineage>
        <taxon>Bacteria</taxon>
        <taxon>Pseudomonadati</taxon>
        <taxon>Bacteroidota</taxon>
        <taxon>Bacteroidia</taxon>
        <taxon>Marinilabiliales</taxon>
        <taxon>Prolixibacteraceae</taxon>
        <taxon>Draconibacterium</taxon>
    </lineage>
</organism>